<dbReference type="EMBL" id="AGNL01006895">
    <property type="protein sequence ID" value="EJK71701.1"/>
    <property type="molecule type" value="Genomic_DNA"/>
</dbReference>
<gene>
    <name evidence="1" type="ORF">THAOC_06832</name>
</gene>
<accession>K0TE53</accession>
<dbReference type="AlphaFoldDB" id="K0TE53"/>
<keyword evidence="2" id="KW-1185">Reference proteome</keyword>
<dbReference type="Proteomes" id="UP000266841">
    <property type="component" value="Unassembled WGS sequence"/>
</dbReference>
<organism evidence="1 2">
    <name type="scientific">Thalassiosira oceanica</name>
    <name type="common">Marine diatom</name>
    <dbReference type="NCBI Taxonomy" id="159749"/>
    <lineage>
        <taxon>Eukaryota</taxon>
        <taxon>Sar</taxon>
        <taxon>Stramenopiles</taxon>
        <taxon>Ochrophyta</taxon>
        <taxon>Bacillariophyta</taxon>
        <taxon>Coscinodiscophyceae</taxon>
        <taxon>Thalassiosirophycidae</taxon>
        <taxon>Thalassiosirales</taxon>
        <taxon>Thalassiosiraceae</taxon>
        <taxon>Thalassiosira</taxon>
    </lineage>
</organism>
<comment type="caution">
    <text evidence="1">The sequence shown here is derived from an EMBL/GenBank/DDBJ whole genome shotgun (WGS) entry which is preliminary data.</text>
</comment>
<evidence type="ECO:0000313" key="2">
    <source>
        <dbReference type="Proteomes" id="UP000266841"/>
    </source>
</evidence>
<protein>
    <submittedName>
        <fullName evidence="1">Uncharacterized protein</fullName>
    </submittedName>
</protein>
<feature type="non-terminal residue" evidence="1">
    <location>
        <position position="65"/>
    </location>
</feature>
<name>K0TE53_THAOC</name>
<evidence type="ECO:0000313" key="1">
    <source>
        <dbReference type="EMBL" id="EJK71701.1"/>
    </source>
</evidence>
<proteinExistence type="predicted"/>
<sequence>MRAEHHRANACDPRPSMGRCFLQICLPHFFKTKIVINPNQVTVIFGVTGWAIWDPGVSLALASSR</sequence>
<reference evidence="1 2" key="1">
    <citation type="journal article" date="2012" name="Genome Biol.">
        <title>Genome and low-iron response of an oceanic diatom adapted to chronic iron limitation.</title>
        <authorList>
            <person name="Lommer M."/>
            <person name="Specht M."/>
            <person name="Roy A.S."/>
            <person name="Kraemer L."/>
            <person name="Andreson R."/>
            <person name="Gutowska M.A."/>
            <person name="Wolf J."/>
            <person name="Bergner S.V."/>
            <person name="Schilhabel M.B."/>
            <person name="Klostermeier U.C."/>
            <person name="Beiko R.G."/>
            <person name="Rosenstiel P."/>
            <person name="Hippler M."/>
            <person name="Laroche J."/>
        </authorList>
    </citation>
    <scope>NUCLEOTIDE SEQUENCE [LARGE SCALE GENOMIC DNA]</scope>
    <source>
        <strain evidence="1 2">CCMP1005</strain>
    </source>
</reference>